<evidence type="ECO:0000313" key="1">
    <source>
        <dbReference type="EMBL" id="AEF95369.1"/>
    </source>
</evidence>
<accession>F6B4Z7</accession>
<dbReference type="KEGG" id="dca:Desca_2545"/>
<keyword evidence="2" id="KW-1185">Reference proteome</keyword>
<name>F6B4Z7_DESCC</name>
<dbReference type="Proteomes" id="UP000009226">
    <property type="component" value="Chromosome"/>
</dbReference>
<organism evidence="1 2">
    <name type="scientific">Desulfotomaculum nigrificans (strain DSM 14880 / VKM B-2319 / CO-1-SRB)</name>
    <name type="common">Desulfotomaculum carboxydivorans</name>
    <dbReference type="NCBI Taxonomy" id="868595"/>
    <lineage>
        <taxon>Bacteria</taxon>
        <taxon>Bacillati</taxon>
        <taxon>Bacillota</taxon>
        <taxon>Clostridia</taxon>
        <taxon>Eubacteriales</taxon>
        <taxon>Desulfotomaculaceae</taxon>
        <taxon>Desulfotomaculum</taxon>
    </lineage>
</organism>
<sequence length="33" mass="4038">MEQNHNFLPKYKGFCLRNVEAILDEILLFWQKV</sequence>
<reference evidence="1" key="1">
    <citation type="submission" date="2011-05" db="EMBL/GenBank/DDBJ databases">
        <title>Complete sequence of Desulfotomaculum carboxydivorans CO-1-SRB.</title>
        <authorList>
            <consortium name="US DOE Joint Genome Institute"/>
            <person name="Lucas S."/>
            <person name="Han J."/>
            <person name="Lapidus A."/>
            <person name="Cheng J.-F."/>
            <person name="Goodwin L."/>
            <person name="Pitluck S."/>
            <person name="Peters L."/>
            <person name="Mikhailova N."/>
            <person name="Lu M."/>
            <person name="Han C."/>
            <person name="Tapia R."/>
            <person name="Land M."/>
            <person name="Hauser L."/>
            <person name="Kyrpides N."/>
            <person name="Ivanova N."/>
            <person name="Pagani I."/>
            <person name="Stams A."/>
            <person name="Plugge C."/>
            <person name="Muyzer G."/>
            <person name="Kuever J."/>
            <person name="Parshina S."/>
            <person name="Ivanova A."/>
            <person name="Nazina T."/>
            <person name="Woyke T."/>
        </authorList>
    </citation>
    <scope>NUCLEOTIDE SEQUENCE [LARGE SCALE GENOMIC DNA]</scope>
    <source>
        <strain evidence="1">CO-1-SRB</strain>
    </source>
</reference>
<dbReference type="EMBL" id="CP002736">
    <property type="protein sequence ID" value="AEF95369.1"/>
    <property type="molecule type" value="Genomic_DNA"/>
</dbReference>
<dbReference type="AlphaFoldDB" id="F6B4Z7"/>
<evidence type="ECO:0000313" key="2">
    <source>
        <dbReference type="Proteomes" id="UP000009226"/>
    </source>
</evidence>
<proteinExistence type="predicted"/>
<dbReference type="HOGENOM" id="CLU_3381528_0_0_9"/>
<protein>
    <submittedName>
        <fullName evidence="1">Uncharacterized protein</fullName>
    </submittedName>
</protein>
<gene>
    <name evidence="1" type="ordered locus">Desca_2545</name>
</gene>